<dbReference type="InterPro" id="IPR001233">
    <property type="entry name" value="RtcB"/>
</dbReference>
<accession>A0AAE3APH4</accession>
<gene>
    <name evidence="13" type="ORF">LKD32_01495</name>
</gene>
<dbReference type="GO" id="GO:0042245">
    <property type="term" value="P:RNA repair"/>
    <property type="evidence" value="ECO:0007669"/>
    <property type="project" value="UniProtKB-KW"/>
</dbReference>
<dbReference type="GO" id="GO:0030145">
    <property type="term" value="F:manganese ion binding"/>
    <property type="evidence" value="ECO:0007669"/>
    <property type="project" value="TreeGrafter"/>
</dbReference>
<evidence type="ECO:0000256" key="4">
    <source>
        <dbReference type="ARBA" id="ARBA00022741"/>
    </source>
</evidence>
<name>A0AAE3APH4_9FIRM</name>
<dbReference type="AlphaFoldDB" id="A0AAE3APH4"/>
<dbReference type="GO" id="GO:0170057">
    <property type="term" value="F:RNA ligase (GTP) activity"/>
    <property type="evidence" value="ECO:0007669"/>
    <property type="project" value="UniProtKB-EC"/>
</dbReference>
<feature type="binding site" evidence="11">
    <location>
        <position position="72"/>
    </location>
    <ligand>
        <name>Mn(2+)</name>
        <dbReference type="ChEBI" id="CHEBI:29035"/>
        <label>1</label>
    </ligand>
</feature>
<dbReference type="Pfam" id="PF01139">
    <property type="entry name" value="RtcB"/>
    <property type="match status" value="2"/>
</dbReference>
<keyword evidence="6 10" id="KW-0342">GTP-binding</keyword>
<feature type="binding site" evidence="11">
    <location>
        <position position="142"/>
    </location>
    <ligand>
        <name>Mn(2+)</name>
        <dbReference type="ChEBI" id="CHEBI:29035"/>
        <label>1</label>
    </ligand>
</feature>
<evidence type="ECO:0000313" key="13">
    <source>
        <dbReference type="EMBL" id="MCC2163567.1"/>
    </source>
</evidence>
<protein>
    <recommendedName>
        <fullName evidence="1">3'-phosphate/5'-hydroxy nucleic acid ligase</fullName>
        <ecNumber evidence="1">6.5.1.8</ecNumber>
    </recommendedName>
</protein>
<keyword evidence="3 11" id="KW-0479">Metal-binding</keyword>
<evidence type="ECO:0000313" key="14">
    <source>
        <dbReference type="Proteomes" id="UP001198962"/>
    </source>
</evidence>
<keyword evidence="4 10" id="KW-0547">Nucleotide-binding</keyword>
<feature type="binding site" evidence="10">
    <location>
        <begin position="141"/>
        <end position="145"/>
    </location>
    <ligand>
        <name>GMP</name>
        <dbReference type="ChEBI" id="CHEBI:58115"/>
    </ligand>
</feature>
<dbReference type="EC" id="6.5.1.8" evidence="1"/>
<dbReference type="GO" id="GO:0006396">
    <property type="term" value="P:RNA processing"/>
    <property type="evidence" value="ECO:0007669"/>
    <property type="project" value="InterPro"/>
</dbReference>
<evidence type="ECO:0000256" key="5">
    <source>
        <dbReference type="ARBA" id="ARBA00022800"/>
    </source>
</evidence>
<keyword evidence="14" id="KW-1185">Reference proteome</keyword>
<keyword evidence="2" id="KW-0436">Ligase</keyword>
<proteinExistence type="predicted"/>
<organism evidence="13 14">
    <name type="scientific">Brotaphodocola catenula</name>
    <dbReference type="NCBI Taxonomy" id="2885361"/>
    <lineage>
        <taxon>Bacteria</taxon>
        <taxon>Bacillati</taxon>
        <taxon>Bacillota</taxon>
        <taxon>Clostridia</taxon>
        <taxon>Lachnospirales</taxon>
        <taxon>Lachnospiraceae</taxon>
        <taxon>Brotaphodocola</taxon>
    </lineage>
</organism>
<evidence type="ECO:0000256" key="6">
    <source>
        <dbReference type="ARBA" id="ARBA00023134"/>
    </source>
</evidence>
<dbReference type="Proteomes" id="UP001198962">
    <property type="component" value="Unassembled WGS sequence"/>
</dbReference>
<comment type="cofactor">
    <cofactor evidence="11">
        <name>Mn(2+)</name>
        <dbReference type="ChEBI" id="CHEBI:29035"/>
    </cofactor>
    <text evidence="11">Binds 2 manganese ions per subunit.</text>
</comment>
<keyword evidence="5" id="KW-0692">RNA repair</keyword>
<reference evidence="13" key="1">
    <citation type="submission" date="2021-10" db="EMBL/GenBank/DDBJ databases">
        <title>Anaerobic single-cell dispensing facilitates the cultivation of human gut bacteria.</title>
        <authorList>
            <person name="Afrizal A."/>
        </authorList>
    </citation>
    <scope>NUCLEOTIDE SEQUENCE</scope>
    <source>
        <strain evidence="13">CLA-AA-H274</strain>
    </source>
</reference>
<keyword evidence="7 11" id="KW-0464">Manganese</keyword>
<dbReference type="InterPro" id="IPR036025">
    <property type="entry name" value="RtcB-like_sf"/>
</dbReference>
<feature type="binding site" evidence="10">
    <location>
        <begin position="304"/>
        <end position="307"/>
    </location>
    <ligand>
        <name>GMP</name>
        <dbReference type="ChEBI" id="CHEBI:58115"/>
    </ligand>
</feature>
<feature type="binding site" evidence="10">
    <location>
        <begin position="328"/>
        <end position="331"/>
    </location>
    <ligand>
        <name>GMP</name>
        <dbReference type="ChEBI" id="CHEBI:58115"/>
    </ligand>
</feature>
<feature type="binding site" evidence="11">
    <location>
        <position position="159"/>
    </location>
    <ligand>
        <name>Mn(2+)</name>
        <dbReference type="ChEBI" id="CHEBI:29035"/>
        <label>2</label>
    </ligand>
</feature>
<feature type="region of interest" description="Disordered" evidence="12">
    <location>
        <begin position="403"/>
        <end position="439"/>
    </location>
</feature>
<evidence type="ECO:0000256" key="1">
    <source>
        <dbReference type="ARBA" id="ARBA00012726"/>
    </source>
</evidence>
<dbReference type="EMBL" id="JAJEPU010000002">
    <property type="protein sequence ID" value="MCC2163567.1"/>
    <property type="molecule type" value="Genomic_DNA"/>
</dbReference>
<dbReference type="GO" id="GO:0005525">
    <property type="term" value="F:GTP binding"/>
    <property type="evidence" value="ECO:0007669"/>
    <property type="project" value="UniProtKB-KW"/>
</dbReference>
<comment type="caution">
    <text evidence="13">The sequence shown here is derived from an EMBL/GenBank/DDBJ whole genome shotgun (WGS) entry which is preliminary data.</text>
</comment>
<feature type="binding site" evidence="10">
    <location>
        <position position="311"/>
    </location>
    <ligand>
        <name>GMP</name>
        <dbReference type="ChEBI" id="CHEBI:58115"/>
    </ligand>
</feature>
<dbReference type="RefSeq" id="WP_308450400.1">
    <property type="nucleotide sequence ID" value="NZ_JBBNJH010000149.1"/>
</dbReference>
<evidence type="ECO:0000256" key="8">
    <source>
        <dbReference type="ARBA" id="ARBA00047746"/>
    </source>
</evidence>
<dbReference type="SUPFAM" id="SSF103365">
    <property type="entry name" value="Hypothetical protein PH1602"/>
    <property type="match status" value="1"/>
</dbReference>
<dbReference type="Gene3D" id="3.90.1860.10">
    <property type="entry name" value="tRNA-splicing ligase RtcB"/>
    <property type="match status" value="1"/>
</dbReference>
<dbReference type="InterPro" id="IPR052915">
    <property type="entry name" value="RtcB-like"/>
</dbReference>
<dbReference type="PANTHER" id="PTHR43749">
    <property type="entry name" value="RNA-SPLICING LIGASE RTCB"/>
    <property type="match status" value="1"/>
</dbReference>
<evidence type="ECO:0000256" key="12">
    <source>
        <dbReference type="SAM" id="MobiDB-lite"/>
    </source>
</evidence>
<evidence type="ECO:0000256" key="3">
    <source>
        <dbReference type="ARBA" id="ARBA00022723"/>
    </source>
</evidence>
<evidence type="ECO:0000256" key="11">
    <source>
        <dbReference type="PIRSR" id="PIRSR601233-3"/>
    </source>
</evidence>
<comment type="catalytic activity">
    <reaction evidence="8">
        <text>a 3'-end 3'-phospho-ribonucleotide-RNA + a 5'-end dephospho-ribonucleoside-RNA + GTP = a ribonucleotidyl-ribonucleotide-RNA + GMP + diphosphate</text>
        <dbReference type="Rhea" id="RHEA:68076"/>
        <dbReference type="Rhea" id="RHEA-COMP:10463"/>
        <dbReference type="Rhea" id="RHEA-COMP:13936"/>
        <dbReference type="Rhea" id="RHEA-COMP:17355"/>
        <dbReference type="ChEBI" id="CHEBI:33019"/>
        <dbReference type="ChEBI" id="CHEBI:37565"/>
        <dbReference type="ChEBI" id="CHEBI:58115"/>
        <dbReference type="ChEBI" id="CHEBI:83062"/>
        <dbReference type="ChEBI" id="CHEBI:138284"/>
        <dbReference type="ChEBI" id="CHEBI:173118"/>
        <dbReference type="EC" id="6.5.1.8"/>
    </reaction>
</comment>
<evidence type="ECO:0000256" key="9">
    <source>
        <dbReference type="PIRSR" id="PIRSR601233-1"/>
    </source>
</evidence>
<dbReference type="GO" id="GO:0003909">
    <property type="term" value="F:DNA ligase activity"/>
    <property type="evidence" value="ECO:0007669"/>
    <property type="project" value="TreeGrafter"/>
</dbReference>
<dbReference type="PANTHER" id="PTHR43749:SF2">
    <property type="entry name" value="RNA-SPLICING LIGASE RTCB"/>
    <property type="match status" value="1"/>
</dbReference>
<evidence type="ECO:0000256" key="10">
    <source>
        <dbReference type="PIRSR" id="PIRSR601233-2"/>
    </source>
</evidence>
<sequence>MLEIKGKVNTAICYAKEIEDEAIEQIRRMCDYELTRGSRVRIMPDVHAGKGCTIGTTMTVTDKVCPNIVGVDIGCGMYTVRLKETEIDFEKIDEACHFIPSGMNVWEGRIERFPLTELCCYRALRDSRRLERSLGTLGGGNHFVEIDRTKDGTNYLVIHSGSRNLGKQVAEHYQQLAIDLHMGKEEYFKEREEIIRTYKEAGRRSEIQSALGKLKRDYQVHALLVPEDICWLYGTFLDDYLHDIEICQQFARRNREKMAEIILERTGMTGEESFHTIHNYIDVQERILRKGAIGAHKGEKVLIPINMRDGSILAIGKGNPEWNDSAPHGAGRVMSRKKAKESLDIEAYRESMRGIYTTSVNEATIDEAPMAYKSLYDIIDVIGESVNVIEVLKPVYNFKASDEEPWAKKTKKDDKEKMDGEEKKQEQTKSAEQESERKA</sequence>
<feature type="active site" description="GMP-histidine intermediate" evidence="9">
    <location>
        <position position="328"/>
    </location>
</feature>
<dbReference type="GO" id="GO:0006281">
    <property type="term" value="P:DNA repair"/>
    <property type="evidence" value="ECO:0007669"/>
    <property type="project" value="TreeGrafter"/>
</dbReference>
<evidence type="ECO:0000256" key="7">
    <source>
        <dbReference type="ARBA" id="ARBA00023211"/>
    </source>
</evidence>
<evidence type="ECO:0000256" key="2">
    <source>
        <dbReference type="ARBA" id="ARBA00022598"/>
    </source>
</evidence>